<accession>A0A9D4MEZ1</accession>
<protein>
    <recommendedName>
        <fullName evidence="3">B box-type domain-containing protein</fullName>
    </recommendedName>
</protein>
<dbReference type="PANTHER" id="PTHR25462">
    <property type="entry name" value="BONUS, ISOFORM C-RELATED"/>
    <property type="match status" value="1"/>
</dbReference>
<reference evidence="4" key="1">
    <citation type="journal article" date="2019" name="bioRxiv">
        <title>The Genome of the Zebra Mussel, Dreissena polymorpha: A Resource for Invasive Species Research.</title>
        <authorList>
            <person name="McCartney M.A."/>
            <person name="Auch B."/>
            <person name="Kono T."/>
            <person name="Mallez S."/>
            <person name="Zhang Y."/>
            <person name="Obille A."/>
            <person name="Becker A."/>
            <person name="Abrahante J.E."/>
            <person name="Garbe J."/>
            <person name="Badalamenti J.P."/>
            <person name="Herman A."/>
            <person name="Mangelson H."/>
            <person name="Liachko I."/>
            <person name="Sullivan S."/>
            <person name="Sone E.D."/>
            <person name="Koren S."/>
            <person name="Silverstein K.A.T."/>
            <person name="Beckman K.B."/>
            <person name="Gohl D.M."/>
        </authorList>
    </citation>
    <scope>NUCLEOTIDE SEQUENCE</scope>
    <source>
        <strain evidence="4">Duluth1</strain>
        <tissue evidence="4">Whole animal</tissue>
    </source>
</reference>
<comment type="caution">
    <text evidence="4">The sequence shown here is derived from an EMBL/GenBank/DDBJ whole genome shotgun (WGS) entry which is preliminary data.</text>
</comment>
<dbReference type="GO" id="GO:0008270">
    <property type="term" value="F:zinc ion binding"/>
    <property type="evidence" value="ECO:0007669"/>
    <property type="project" value="UniProtKB-KW"/>
</dbReference>
<keyword evidence="5" id="KW-1185">Reference proteome</keyword>
<evidence type="ECO:0000256" key="1">
    <source>
        <dbReference type="PROSITE-ProRule" id="PRU00024"/>
    </source>
</evidence>
<dbReference type="CDD" id="cd19757">
    <property type="entry name" value="Bbox1"/>
    <property type="match status" value="1"/>
</dbReference>
<feature type="coiled-coil region" evidence="2">
    <location>
        <begin position="155"/>
        <end position="182"/>
    </location>
</feature>
<dbReference type="SUPFAM" id="SSF75011">
    <property type="entry name" value="3-carboxy-cis,cis-mucoante lactonizing enzyme"/>
    <property type="match status" value="1"/>
</dbReference>
<keyword evidence="1" id="KW-0863">Zinc-finger</keyword>
<dbReference type="PROSITE" id="PS50119">
    <property type="entry name" value="ZF_BBOX"/>
    <property type="match status" value="2"/>
</dbReference>
<keyword evidence="1" id="KW-0862">Zinc</keyword>
<feature type="domain" description="B box-type" evidence="3">
    <location>
        <begin position="66"/>
        <end position="107"/>
    </location>
</feature>
<dbReference type="OrthoDB" id="6101981at2759"/>
<gene>
    <name evidence="4" type="ORF">DPMN_037409</name>
</gene>
<evidence type="ECO:0000259" key="3">
    <source>
        <dbReference type="PROSITE" id="PS50119"/>
    </source>
</evidence>
<name>A0A9D4MEZ1_DREPO</name>
<feature type="domain" description="B box-type" evidence="3">
    <location>
        <begin position="3"/>
        <end position="53"/>
    </location>
</feature>
<dbReference type="AlphaFoldDB" id="A0A9D4MEZ1"/>
<sequence>MSVKPYLCGQCLEEKGEIEAAVYCKECEEPLCGNCKQDHARIKALKHHKLCDLSDVPPQDIQEFLKRLITCPNHETEGVVYLCKDHDVTCCNKCALAEHRKCETLKVLADILHDIKVDCTGLKTILHDLQQQGESLLEHERKHEELVSEIERKALSSLQTIKQKLLNMYAELENEVVSTIADKKKVIGEKIKSNNENSRQFLNVVKQQFSHIDHVERFGTNEHVVLLQRRLEKDTVCRLKSTVGELEKSRSNSSFKCVEDTAFDSLLIEMKNSLRIKDFASDLSEKGSDTDNSHYKPYTERMPHLQSTKDLSSIPMFDKNEEFIPRACIWIDEYIVIYFCGKDVLLVIKEDSDCVLSKFKCYSSSASVSKTGPRDMVISMPYQSKIAFAQLRHGNVHVVAELKTRVPYDHVTRNAPLNQYICMSNSQGQIDILNNDGTLLREINISSDIKECALSILSWCNFNSHNLVLIISNGLNETLMALNLNGEKVFEYKHQDLLGINQIATSVSFDPCGNMYLTSYRSIHQISPSGQHIRSLPLGKETKYPSGICFNNTFDKIALVGGGGDLDPYLRVYTFT</sequence>
<keyword evidence="1" id="KW-0479">Metal-binding</keyword>
<dbReference type="EMBL" id="JAIWYP010000002">
    <property type="protein sequence ID" value="KAH3874167.1"/>
    <property type="molecule type" value="Genomic_DNA"/>
</dbReference>
<organism evidence="4 5">
    <name type="scientific">Dreissena polymorpha</name>
    <name type="common">Zebra mussel</name>
    <name type="synonym">Mytilus polymorpha</name>
    <dbReference type="NCBI Taxonomy" id="45954"/>
    <lineage>
        <taxon>Eukaryota</taxon>
        <taxon>Metazoa</taxon>
        <taxon>Spiralia</taxon>
        <taxon>Lophotrochozoa</taxon>
        <taxon>Mollusca</taxon>
        <taxon>Bivalvia</taxon>
        <taxon>Autobranchia</taxon>
        <taxon>Heteroconchia</taxon>
        <taxon>Euheterodonta</taxon>
        <taxon>Imparidentia</taxon>
        <taxon>Neoheterodontei</taxon>
        <taxon>Myida</taxon>
        <taxon>Dreissenoidea</taxon>
        <taxon>Dreissenidae</taxon>
        <taxon>Dreissena</taxon>
    </lineage>
</organism>
<dbReference type="InterPro" id="IPR000315">
    <property type="entry name" value="Znf_B-box"/>
</dbReference>
<dbReference type="PANTHER" id="PTHR25462:SF296">
    <property type="entry name" value="MEIOTIC P26, ISOFORM F"/>
    <property type="match status" value="1"/>
</dbReference>
<evidence type="ECO:0000313" key="5">
    <source>
        <dbReference type="Proteomes" id="UP000828390"/>
    </source>
</evidence>
<reference evidence="4" key="2">
    <citation type="submission" date="2020-11" db="EMBL/GenBank/DDBJ databases">
        <authorList>
            <person name="McCartney M.A."/>
            <person name="Auch B."/>
            <person name="Kono T."/>
            <person name="Mallez S."/>
            <person name="Becker A."/>
            <person name="Gohl D.M."/>
            <person name="Silverstein K.A.T."/>
            <person name="Koren S."/>
            <person name="Bechman K.B."/>
            <person name="Herman A."/>
            <person name="Abrahante J.E."/>
            <person name="Garbe J."/>
        </authorList>
    </citation>
    <scope>NUCLEOTIDE SEQUENCE</scope>
    <source>
        <strain evidence="4">Duluth1</strain>
        <tissue evidence="4">Whole animal</tissue>
    </source>
</reference>
<dbReference type="Gene3D" id="3.30.160.60">
    <property type="entry name" value="Classic Zinc Finger"/>
    <property type="match status" value="1"/>
</dbReference>
<proteinExistence type="predicted"/>
<dbReference type="InterPro" id="IPR011042">
    <property type="entry name" value="6-blade_b-propeller_TolB-like"/>
</dbReference>
<keyword evidence="2" id="KW-0175">Coiled coil</keyword>
<dbReference type="InterPro" id="IPR047153">
    <property type="entry name" value="TRIM45/56/19-like"/>
</dbReference>
<dbReference type="Gene3D" id="2.120.10.30">
    <property type="entry name" value="TolB, C-terminal domain"/>
    <property type="match status" value="1"/>
</dbReference>
<evidence type="ECO:0000256" key="2">
    <source>
        <dbReference type="SAM" id="Coils"/>
    </source>
</evidence>
<dbReference type="Proteomes" id="UP000828390">
    <property type="component" value="Unassembled WGS sequence"/>
</dbReference>
<evidence type="ECO:0000313" key="4">
    <source>
        <dbReference type="EMBL" id="KAH3874167.1"/>
    </source>
</evidence>